<keyword evidence="5 8" id="KW-0547">Nucleotide-binding</keyword>
<evidence type="ECO:0000256" key="2">
    <source>
        <dbReference type="ARBA" id="ARBA00009256"/>
    </source>
</evidence>
<feature type="active site" description="Proton donor" evidence="8">
    <location>
        <position position="47"/>
    </location>
</feature>
<dbReference type="NCBIfam" id="TIGR00018">
    <property type="entry name" value="panC"/>
    <property type="match status" value="1"/>
</dbReference>
<feature type="binding site" evidence="8">
    <location>
        <position position="167"/>
    </location>
    <ligand>
        <name>(R)-pantoate</name>
        <dbReference type="ChEBI" id="CHEBI:15980"/>
    </ligand>
</feature>
<keyword evidence="6 8" id="KW-0067">ATP-binding</keyword>
<dbReference type="HAMAP" id="MF_00158">
    <property type="entry name" value="PanC"/>
    <property type="match status" value="1"/>
</dbReference>
<dbReference type="RefSeq" id="WP_394340823.1">
    <property type="nucleotide sequence ID" value="NZ_MQVW01000022.1"/>
</dbReference>
<keyword evidence="10" id="KW-1185">Reference proteome</keyword>
<comment type="miscellaneous">
    <text evidence="8">The reaction proceeds by a bi uni uni bi ping pong mechanism.</text>
</comment>
<dbReference type="SUPFAM" id="SSF52374">
    <property type="entry name" value="Nucleotidylyl transferase"/>
    <property type="match status" value="1"/>
</dbReference>
<comment type="pathway">
    <text evidence="1 8">Cofactor biosynthesis; (R)-pantothenate biosynthesis; (R)-pantothenate from (R)-pantoate and beta-alanine: step 1/1.</text>
</comment>
<dbReference type="InterPro" id="IPR042176">
    <property type="entry name" value="Pantoate_ligase_C"/>
</dbReference>
<accession>A0A2S6IQJ6</accession>
<comment type="subunit">
    <text evidence="8">Homodimer.</text>
</comment>
<evidence type="ECO:0000256" key="3">
    <source>
        <dbReference type="ARBA" id="ARBA00022598"/>
    </source>
</evidence>
<feature type="binding site" evidence="8">
    <location>
        <begin position="40"/>
        <end position="47"/>
    </location>
    <ligand>
        <name>ATP</name>
        <dbReference type="ChEBI" id="CHEBI:30616"/>
    </ligand>
</feature>
<comment type="catalytic activity">
    <reaction evidence="7 8">
        <text>(R)-pantoate + beta-alanine + ATP = (R)-pantothenate + AMP + diphosphate + H(+)</text>
        <dbReference type="Rhea" id="RHEA:10912"/>
        <dbReference type="ChEBI" id="CHEBI:15378"/>
        <dbReference type="ChEBI" id="CHEBI:15980"/>
        <dbReference type="ChEBI" id="CHEBI:29032"/>
        <dbReference type="ChEBI" id="CHEBI:30616"/>
        <dbReference type="ChEBI" id="CHEBI:33019"/>
        <dbReference type="ChEBI" id="CHEBI:57966"/>
        <dbReference type="ChEBI" id="CHEBI:456215"/>
        <dbReference type="EC" id="6.3.2.1"/>
    </reaction>
</comment>
<dbReference type="InterPro" id="IPR014729">
    <property type="entry name" value="Rossmann-like_a/b/a_fold"/>
</dbReference>
<evidence type="ECO:0000256" key="4">
    <source>
        <dbReference type="ARBA" id="ARBA00022655"/>
    </source>
</evidence>
<keyword evidence="4 8" id="KW-0566">Pantothenate biosynthesis</keyword>
<feature type="binding site" evidence="8">
    <location>
        <position position="71"/>
    </location>
    <ligand>
        <name>(R)-pantoate</name>
        <dbReference type="ChEBI" id="CHEBI:15980"/>
    </ligand>
</feature>
<evidence type="ECO:0000256" key="5">
    <source>
        <dbReference type="ARBA" id="ARBA00022741"/>
    </source>
</evidence>
<comment type="caution">
    <text evidence="8">Lacks conserved residue(s) required for the propagation of feature annotation.</text>
</comment>
<keyword evidence="3 8" id="KW-0436">Ligase</keyword>
<comment type="similarity">
    <text evidence="2 8">Belongs to the pantothenate synthetase family.</text>
</comment>
<comment type="function">
    <text evidence="8">Catalyzes the condensation of pantoate with beta-alanine in an ATP-dependent reaction via a pantoyl-adenylate intermediate.</text>
</comment>
<dbReference type="PANTHER" id="PTHR21299:SF1">
    <property type="entry name" value="PANTOATE--BETA-ALANINE LIGASE"/>
    <property type="match status" value="1"/>
</dbReference>
<sequence length="296" mass="33800">MFVGTIMLKNVMIFDSHKLLTEYLNNHIHSKKTVGFVPTMGALHEGHISLMKQAISECDHLVVSIFVNPTQFDNRNDLDKYPRTVEKDVLFIKEHIDPNKLTVYAPSVEDVYGNNTAAKSYSYDGLENVMEGANRPGHFDGVGTILEFLFKAVTPDKAFFGEKDFQQLQIVKKLVEKLGLDLNIIGCPIKREPHGLAMSSRNEQLSKTAREKAAFINTTLLKAQSYFKKNSILKTQQLVHDLFKKEPDFTLEYFTITSEETLHPVTRKYKKHHYRGFIVARIEGVRLIDNISLPQN</sequence>
<organism evidence="9 10">
    <name type="scientific">Nonlabens xylanidelens</name>
    <dbReference type="NCBI Taxonomy" id="191564"/>
    <lineage>
        <taxon>Bacteria</taxon>
        <taxon>Pseudomonadati</taxon>
        <taxon>Bacteroidota</taxon>
        <taxon>Flavobacteriia</taxon>
        <taxon>Flavobacteriales</taxon>
        <taxon>Flavobacteriaceae</taxon>
        <taxon>Nonlabens</taxon>
    </lineage>
</organism>
<evidence type="ECO:0000313" key="9">
    <source>
        <dbReference type="EMBL" id="PPK96478.1"/>
    </source>
</evidence>
<evidence type="ECO:0000256" key="7">
    <source>
        <dbReference type="ARBA" id="ARBA00048258"/>
    </source>
</evidence>
<comment type="caution">
    <text evidence="9">The sequence shown here is derived from an EMBL/GenBank/DDBJ whole genome shotgun (WGS) entry which is preliminary data.</text>
</comment>
<dbReference type="AlphaFoldDB" id="A0A2S6IQJ6"/>
<evidence type="ECO:0000256" key="8">
    <source>
        <dbReference type="HAMAP-Rule" id="MF_00158"/>
    </source>
</evidence>
<dbReference type="Gene3D" id="3.40.50.620">
    <property type="entry name" value="HUPs"/>
    <property type="match status" value="1"/>
</dbReference>
<protein>
    <recommendedName>
        <fullName evidence="8">Pantothenate synthetase</fullName>
        <shortName evidence="8">PS</shortName>
        <ecNumber evidence="8">6.3.2.1</ecNumber>
    </recommendedName>
    <alternativeName>
        <fullName evidence="8">Pantoate--beta-alanine ligase</fullName>
    </alternativeName>
    <alternativeName>
        <fullName evidence="8">Pantoate-activating enzyme</fullName>
    </alternativeName>
</protein>
<dbReference type="Proteomes" id="UP000239002">
    <property type="component" value="Unassembled WGS sequence"/>
</dbReference>
<dbReference type="Gene3D" id="3.30.1300.10">
    <property type="entry name" value="Pantoate-beta-alanine ligase, C-terminal domain"/>
    <property type="match status" value="1"/>
</dbReference>
<dbReference type="GO" id="GO:0005524">
    <property type="term" value="F:ATP binding"/>
    <property type="evidence" value="ECO:0007669"/>
    <property type="project" value="UniProtKB-KW"/>
</dbReference>
<dbReference type="Pfam" id="PF02569">
    <property type="entry name" value="Pantoate_ligase"/>
    <property type="match status" value="1"/>
</dbReference>
<evidence type="ECO:0000256" key="1">
    <source>
        <dbReference type="ARBA" id="ARBA00004990"/>
    </source>
</evidence>
<evidence type="ECO:0000313" key="10">
    <source>
        <dbReference type="Proteomes" id="UP000239002"/>
    </source>
</evidence>
<dbReference type="GO" id="GO:0005829">
    <property type="term" value="C:cytosol"/>
    <property type="evidence" value="ECO:0007669"/>
    <property type="project" value="TreeGrafter"/>
</dbReference>
<dbReference type="InterPro" id="IPR003721">
    <property type="entry name" value="Pantoate_ligase"/>
</dbReference>
<name>A0A2S6IQJ6_9FLAO</name>
<dbReference type="GO" id="GO:0004592">
    <property type="term" value="F:pantoate-beta-alanine ligase activity"/>
    <property type="evidence" value="ECO:0007669"/>
    <property type="project" value="UniProtKB-UniRule"/>
</dbReference>
<feature type="binding site" evidence="8">
    <location>
        <begin position="198"/>
        <end position="201"/>
    </location>
    <ligand>
        <name>ATP</name>
        <dbReference type="ChEBI" id="CHEBI:30616"/>
    </ligand>
</feature>
<dbReference type="EC" id="6.3.2.1" evidence="8"/>
<gene>
    <name evidence="8" type="primary">panC</name>
    <name evidence="9" type="ORF">LY01_00298</name>
</gene>
<feature type="binding site" evidence="8">
    <location>
        <begin position="161"/>
        <end position="164"/>
    </location>
    <ligand>
        <name>ATP</name>
        <dbReference type="ChEBI" id="CHEBI:30616"/>
    </ligand>
</feature>
<keyword evidence="8" id="KW-0963">Cytoplasm</keyword>
<comment type="subcellular location">
    <subcellularLocation>
        <location evidence="8">Cytoplasm</location>
    </subcellularLocation>
</comment>
<dbReference type="InterPro" id="IPR004821">
    <property type="entry name" value="Cyt_trans-like"/>
</dbReference>
<dbReference type="PANTHER" id="PTHR21299">
    <property type="entry name" value="CYTIDYLATE KINASE/PANTOATE-BETA-ALANINE LIGASE"/>
    <property type="match status" value="1"/>
</dbReference>
<evidence type="ECO:0000256" key="6">
    <source>
        <dbReference type="ARBA" id="ARBA00022840"/>
    </source>
</evidence>
<reference evidence="9 10" key="1">
    <citation type="submission" date="2018-02" db="EMBL/GenBank/DDBJ databases">
        <title>Genomic Encyclopedia of Archaeal and Bacterial Type Strains, Phase II (KMG-II): from individual species to whole genera.</title>
        <authorList>
            <person name="Goeker M."/>
        </authorList>
    </citation>
    <scope>NUCLEOTIDE SEQUENCE [LARGE SCALE GENOMIC DNA]</scope>
    <source>
        <strain evidence="9 10">DSM 16809</strain>
    </source>
</reference>
<dbReference type="GO" id="GO:0015940">
    <property type="term" value="P:pantothenate biosynthetic process"/>
    <property type="evidence" value="ECO:0007669"/>
    <property type="project" value="UniProtKB-UniRule"/>
</dbReference>
<feature type="binding site" evidence="8">
    <location>
        <position position="71"/>
    </location>
    <ligand>
        <name>beta-alanine</name>
        <dbReference type="ChEBI" id="CHEBI:57966"/>
    </ligand>
</feature>
<dbReference type="EMBL" id="PTJE01000001">
    <property type="protein sequence ID" value="PPK96478.1"/>
    <property type="molecule type" value="Genomic_DNA"/>
</dbReference>
<dbReference type="NCBIfam" id="TIGR00125">
    <property type="entry name" value="cyt_tran_rel"/>
    <property type="match status" value="1"/>
</dbReference>
<proteinExistence type="inferred from homology"/>
<dbReference type="UniPathway" id="UPA00028">
    <property type="reaction ID" value="UER00005"/>
</dbReference>